<evidence type="ECO:0000313" key="4">
    <source>
        <dbReference type="EMBL" id="TDD96450.1"/>
    </source>
</evidence>
<dbReference type="InterPro" id="IPR046373">
    <property type="entry name" value="Acyl-CoA_Oxase/DH_mid-dom_sf"/>
</dbReference>
<dbReference type="EMBL" id="SMKU01000006">
    <property type="protein sequence ID" value="TDD96450.1"/>
    <property type="molecule type" value="Genomic_DNA"/>
</dbReference>
<dbReference type="GO" id="GO:0033540">
    <property type="term" value="P:fatty acid beta-oxidation using acyl-CoA oxidase"/>
    <property type="evidence" value="ECO:0007669"/>
    <property type="project" value="TreeGrafter"/>
</dbReference>
<sequence length="636" mass="68437">MTTDSDSALAARQTTIDALETALAGPRLPHDSAHLARILTADIYRDDDRSDSYRRTYAQLTELVRALPPATELFTRRAGLLSVSEWTAVADPSLCLAVLIHYGLCLGTLLEFENEDPAVVAHRKAMESGDKFGAFMVTEIGYGNSSLAVRTQAVYDPETREFVLHTPDVDAVKFTNAAGSDLPKLGVLFARLMVGGTDRGVFPFVFDLSDAAGPRPGVRLSAPAEIPLVSFDYGLVSLNDVRVPNSAWLRDTASIDDSGMFHDPFGDRDRRLQRTLAPVQNVWAMVSTSLAAVARASVAHALAFAAHRPMMSRLTPGEPLLRYRLLRRSLMAALATSWVSTCAANAAGRAWTQSPAVPVPTGTEPGAKTWGPWGASSQMFGAIKAMTTWAAEEVTATSRLRCGVAGCLTRNRFLHHQGLGLVCNAAAGDNLLIVLDAARALVADAEQESPRPQDRSGAAFALEDPRLWLELAGIRQNRLAASISNDATGRLLQGRDAFDTWDPLAGRLRELGVAYGLHLAIDSTVAVLDAVHDAQAATILRNLTAVYALDQIDRHAAWLISEDLLDVDDYRRIESSIMHLCDALAEHCDVLTEAFGYPGGVTRAPIGRTPYAPALASSLAWTCGDDPRSSSSASVQ</sequence>
<dbReference type="InterPro" id="IPR012258">
    <property type="entry name" value="Acyl-CoA_oxidase"/>
</dbReference>
<dbReference type="InterPro" id="IPR009100">
    <property type="entry name" value="AcylCoA_DH/oxidase_NM_dom_sf"/>
</dbReference>
<dbReference type="RefSeq" id="WP_131889201.1">
    <property type="nucleotide sequence ID" value="NZ_SMKU01000006.1"/>
</dbReference>
<protein>
    <recommendedName>
        <fullName evidence="3">Acyl-CoA oxidase C-terminal domain-containing protein</fullName>
    </recommendedName>
</protein>
<dbReference type="GO" id="GO:0003997">
    <property type="term" value="F:acyl-CoA oxidase activity"/>
    <property type="evidence" value="ECO:0007669"/>
    <property type="project" value="InterPro"/>
</dbReference>
<gene>
    <name evidence="4" type="ORF">E1298_03140</name>
</gene>
<accession>A0A4R5CDR6</accession>
<evidence type="ECO:0000313" key="5">
    <source>
        <dbReference type="Proteomes" id="UP000294513"/>
    </source>
</evidence>
<proteinExistence type="inferred from homology"/>
<comment type="similarity">
    <text evidence="1">Belongs to the acyl-CoA oxidase family.</text>
</comment>
<comment type="caution">
    <text evidence="4">The sequence shown here is derived from an EMBL/GenBank/DDBJ whole genome shotgun (WGS) entry which is preliminary data.</text>
</comment>
<dbReference type="Gene3D" id="2.40.110.10">
    <property type="entry name" value="Butyryl-CoA Dehydrogenase, subunit A, domain 2"/>
    <property type="match status" value="1"/>
</dbReference>
<name>A0A4R5CDR6_9ACTN</name>
<dbReference type="InterPro" id="IPR036250">
    <property type="entry name" value="AcylCo_DH-like_C"/>
</dbReference>
<dbReference type="Pfam" id="PF01756">
    <property type="entry name" value="ACOX"/>
    <property type="match status" value="1"/>
</dbReference>
<keyword evidence="5" id="KW-1185">Reference proteome</keyword>
<evidence type="ECO:0000256" key="2">
    <source>
        <dbReference type="ARBA" id="ARBA00023002"/>
    </source>
</evidence>
<keyword evidence="2" id="KW-0560">Oxidoreductase</keyword>
<dbReference type="Proteomes" id="UP000294513">
    <property type="component" value="Unassembled WGS sequence"/>
</dbReference>
<dbReference type="PANTHER" id="PTHR10909:SF382">
    <property type="entry name" value="ACYL-COENZYME A OXIDASE"/>
    <property type="match status" value="1"/>
</dbReference>
<dbReference type="InterPro" id="IPR002655">
    <property type="entry name" value="Acyl-CoA_oxidase_C"/>
</dbReference>
<organism evidence="4 5">
    <name type="scientific">Actinomadura rubrisoli</name>
    <dbReference type="NCBI Taxonomy" id="2530368"/>
    <lineage>
        <taxon>Bacteria</taxon>
        <taxon>Bacillati</taxon>
        <taxon>Actinomycetota</taxon>
        <taxon>Actinomycetes</taxon>
        <taxon>Streptosporangiales</taxon>
        <taxon>Thermomonosporaceae</taxon>
        <taxon>Actinomadura</taxon>
    </lineage>
</organism>
<dbReference type="SUPFAM" id="SSF56645">
    <property type="entry name" value="Acyl-CoA dehydrogenase NM domain-like"/>
    <property type="match status" value="1"/>
</dbReference>
<dbReference type="Gene3D" id="1.20.140.10">
    <property type="entry name" value="Butyryl-CoA Dehydrogenase, subunit A, domain 3"/>
    <property type="match status" value="2"/>
</dbReference>
<dbReference type="SUPFAM" id="SSF47203">
    <property type="entry name" value="Acyl-CoA dehydrogenase C-terminal domain-like"/>
    <property type="match status" value="2"/>
</dbReference>
<evidence type="ECO:0000259" key="3">
    <source>
        <dbReference type="Pfam" id="PF01756"/>
    </source>
</evidence>
<dbReference type="AlphaFoldDB" id="A0A4R5CDR6"/>
<dbReference type="PANTHER" id="PTHR10909">
    <property type="entry name" value="ELECTRON TRANSPORT OXIDOREDUCTASE"/>
    <property type="match status" value="1"/>
</dbReference>
<dbReference type="GO" id="GO:0071949">
    <property type="term" value="F:FAD binding"/>
    <property type="evidence" value="ECO:0007669"/>
    <property type="project" value="InterPro"/>
</dbReference>
<dbReference type="GO" id="GO:0055088">
    <property type="term" value="P:lipid homeostasis"/>
    <property type="evidence" value="ECO:0007669"/>
    <property type="project" value="TreeGrafter"/>
</dbReference>
<reference evidence="4 5" key="1">
    <citation type="submission" date="2019-03" db="EMBL/GenBank/DDBJ databases">
        <title>Draft genome sequences of novel Actinobacteria.</title>
        <authorList>
            <person name="Sahin N."/>
            <person name="Ay H."/>
            <person name="Saygin H."/>
        </authorList>
    </citation>
    <scope>NUCLEOTIDE SEQUENCE [LARGE SCALE GENOMIC DNA]</scope>
    <source>
        <strain evidence="4 5">H3C3</strain>
    </source>
</reference>
<dbReference type="OrthoDB" id="1144545at2"/>
<dbReference type="GO" id="GO:0005504">
    <property type="term" value="F:fatty acid binding"/>
    <property type="evidence" value="ECO:0007669"/>
    <property type="project" value="TreeGrafter"/>
</dbReference>
<feature type="domain" description="Acyl-CoA oxidase C-terminal" evidence="3">
    <location>
        <begin position="470"/>
        <end position="608"/>
    </location>
</feature>
<evidence type="ECO:0000256" key="1">
    <source>
        <dbReference type="ARBA" id="ARBA00006288"/>
    </source>
</evidence>